<sequence length="50" mass="5405">SPASPKPHFPVSPPPLGSHISASSLYENSPNAFFHLSRDSAQKYQSPPPF</sequence>
<evidence type="ECO:0000256" key="1">
    <source>
        <dbReference type="SAM" id="MobiDB-lite"/>
    </source>
</evidence>
<gene>
    <name evidence="2" type="ORF">DERYTH_LOCUS17854</name>
</gene>
<proteinExistence type="predicted"/>
<organism evidence="2 3">
    <name type="scientific">Dentiscutata erythropus</name>
    <dbReference type="NCBI Taxonomy" id="1348616"/>
    <lineage>
        <taxon>Eukaryota</taxon>
        <taxon>Fungi</taxon>
        <taxon>Fungi incertae sedis</taxon>
        <taxon>Mucoromycota</taxon>
        <taxon>Glomeromycotina</taxon>
        <taxon>Glomeromycetes</taxon>
        <taxon>Diversisporales</taxon>
        <taxon>Gigasporaceae</taxon>
        <taxon>Dentiscutata</taxon>
    </lineage>
</organism>
<feature type="non-terminal residue" evidence="2">
    <location>
        <position position="1"/>
    </location>
</feature>
<comment type="caution">
    <text evidence="2">The sequence shown here is derived from an EMBL/GenBank/DDBJ whole genome shotgun (WGS) entry which is preliminary data.</text>
</comment>
<evidence type="ECO:0000313" key="3">
    <source>
        <dbReference type="Proteomes" id="UP000789405"/>
    </source>
</evidence>
<reference evidence="2" key="1">
    <citation type="submission" date="2021-06" db="EMBL/GenBank/DDBJ databases">
        <authorList>
            <person name="Kallberg Y."/>
            <person name="Tangrot J."/>
            <person name="Rosling A."/>
        </authorList>
    </citation>
    <scope>NUCLEOTIDE SEQUENCE</scope>
    <source>
        <strain evidence="2">MA453B</strain>
    </source>
</reference>
<dbReference type="AlphaFoldDB" id="A0A9N9J248"/>
<feature type="region of interest" description="Disordered" evidence="1">
    <location>
        <begin position="1"/>
        <end position="22"/>
    </location>
</feature>
<dbReference type="Proteomes" id="UP000789405">
    <property type="component" value="Unassembled WGS sequence"/>
</dbReference>
<feature type="compositionally biased region" description="Pro residues" evidence="1">
    <location>
        <begin position="1"/>
        <end position="16"/>
    </location>
</feature>
<protein>
    <submittedName>
        <fullName evidence="2">16075_t:CDS:1</fullName>
    </submittedName>
</protein>
<accession>A0A9N9J248</accession>
<name>A0A9N9J248_9GLOM</name>
<dbReference type="EMBL" id="CAJVPY010017339">
    <property type="protein sequence ID" value="CAG8761482.1"/>
    <property type="molecule type" value="Genomic_DNA"/>
</dbReference>
<evidence type="ECO:0000313" key="2">
    <source>
        <dbReference type="EMBL" id="CAG8761482.1"/>
    </source>
</evidence>
<keyword evidence="3" id="KW-1185">Reference proteome</keyword>